<feature type="compositionally biased region" description="Low complexity" evidence="1">
    <location>
        <begin position="161"/>
        <end position="171"/>
    </location>
</feature>
<organism evidence="2 3">
    <name type="scientific">Pholiota conissans</name>
    <dbReference type="NCBI Taxonomy" id="109636"/>
    <lineage>
        <taxon>Eukaryota</taxon>
        <taxon>Fungi</taxon>
        <taxon>Dikarya</taxon>
        <taxon>Basidiomycota</taxon>
        <taxon>Agaricomycotina</taxon>
        <taxon>Agaricomycetes</taxon>
        <taxon>Agaricomycetidae</taxon>
        <taxon>Agaricales</taxon>
        <taxon>Agaricineae</taxon>
        <taxon>Strophariaceae</taxon>
        <taxon>Pholiota</taxon>
    </lineage>
</organism>
<sequence length="485" mass="52452">MPKSADPDSDLVLRKQKNASAQAAFRARRANYIATLEETGKSLPPLQVLRPLLTHPPTVTSLESVVIQLQESCRDARNDALHQRHENARLRIQFRERERFWRSLCNSRNAGGHAPETDDLPPPPSPSPYLGHPHPTGPPLVQYPSPLACREDSTPCHSAYNPSPNFPSSSPGVPPFANNDVSAEAASHRVGKFTPYPFQINAGASRDPRWHSIPAGLPNAESGTPSPSITSTDMSSYSARFSAADEQKAALNSVLDSAPFVFPNGDRFHQNAGDSVPNSRSMSPTTQSTPNSSTSMSLTSSFPFTFHEPLASASAGQESSEFDYRRHSLPHCPEMTLHGGTADISLTGQPAHDAVRYRVGERRPESGADYQPMLSPHQNPQNPDHNSSDGEHSFNDSRSRARRHTIPSHSRSPSPGPTPISCTVAVIKAQAFGALRRTRAKTKKSAEGAARLAMDVLEARGIGVGGSTGTKRPRLEDDDINTGTP</sequence>
<feature type="compositionally biased region" description="Acidic residues" evidence="1">
    <location>
        <begin position="476"/>
        <end position="485"/>
    </location>
</feature>
<dbReference type="EMBL" id="MU155179">
    <property type="protein sequence ID" value="KAF9481413.1"/>
    <property type="molecule type" value="Genomic_DNA"/>
</dbReference>
<comment type="caution">
    <text evidence="2">The sequence shown here is derived from an EMBL/GenBank/DDBJ whole genome shotgun (WGS) entry which is preliminary data.</text>
</comment>
<protein>
    <recommendedName>
        <fullName evidence="4">BZIP domain-containing protein</fullName>
    </recommendedName>
</protein>
<feature type="region of interest" description="Disordered" evidence="1">
    <location>
        <begin position="266"/>
        <end position="300"/>
    </location>
</feature>
<proteinExistence type="predicted"/>
<accession>A0A9P5Z4S5</accession>
<name>A0A9P5Z4S5_9AGAR</name>
<gene>
    <name evidence="2" type="ORF">BDN70DRAFT_930916</name>
</gene>
<dbReference type="OrthoDB" id="2285533at2759"/>
<feature type="compositionally biased region" description="Low complexity" evidence="1">
    <location>
        <begin position="281"/>
        <end position="300"/>
    </location>
</feature>
<evidence type="ECO:0000313" key="2">
    <source>
        <dbReference type="EMBL" id="KAF9481413.1"/>
    </source>
</evidence>
<evidence type="ECO:0008006" key="4">
    <source>
        <dbReference type="Google" id="ProtNLM"/>
    </source>
</evidence>
<feature type="region of interest" description="Disordered" evidence="1">
    <location>
        <begin position="462"/>
        <end position="485"/>
    </location>
</feature>
<feature type="compositionally biased region" description="Polar residues" evidence="1">
    <location>
        <begin position="376"/>
        <end position="385"/>
    </location>
</feature>
<keyword evidence="3" id="KW-1185">Reference proteome</keyword>
<dbReference type="Proteomes" id="UP000807469">
    <property type="component" value="Unassembled WGS sequence"/>
</dbReference>
<evidence type="ECO:0000256" key="1">
    <source>
        <dbReference type="SAM" id="MobiDB-lite"/>
    </source>
</evidence>
<feature type="region of interest" description="Disordered" evidence="1">
    <location>
        <begin position="109"/>
        <end position="179"/>
    </location>
</feature>
<reference evidence="2" key="1">
    <citation type="submission" date="2020-11" db="EMBL/GenBank/DDBJ databases">
        <authorList>
            <consortium name="DOE Joint Genome Institute"/>
            <person name="Ahrendt S."/>
            <person name="Riley R."/>
            <person name="Andreopoulos W."/>
            <person name="Labutti K."/>
            <person name="Pangilinan J."/>
            <person name="Ruiz-Duenas F.J."/>
            <person name="Barrasa J.M."/>
            <person name="Sanchez-Garcia M."/>
            <person name="Camarero S."/>
            <person name="Miyauchi S."/>
            <person name="Serrano A."/>
            <person name="Linde D."/>
            <person name="Babiker R."/>
            <person name="Drula E."/>
            <person name="Ayuso-Fernandez I."/>
            <person name="Pacheco R."/>
            <person name="Padilla G."/>
            <person name="Ferreira P."/>
            <person name="Barriuso J."/>
            <person name="Kellner H."/>
            <person name="Castanera R."/>
            <person name="Alfaro M."/>
            <person name="Ramirez L."/>
            <person name="Pisabarro A.G."/>
            <person name="Kuo A."/>
            <person name="Tritt A."/>
            <person name="Lipzen A."/>
            <person name="He G."/>
            <person name="Yan M."/>
            <person name="Ng V."/>
            <person name="Cullen D."/>
            <person name="Martin F."/>
            <person name="Rosso M.-N."/>
            <person name="Henrissat B."/>
            <person name="Hibbett D."/>
            <person name="Martinez A.T."/>
            <person name="Grigoriev I.V."/>
        </authorList>
    </citation>
    <scope>NUCLEOTIDE SEQUENCE</scope>
    <source>
        <strain evidence="2">CIRM-BRFM 674</strain>
    </source>
</reference>
<dbReference type="Gene3D" id="1.20.5.170">
    <property type="match status" value="1"/>
</dbReference>
<feature type="compositionally biased region" description="Basic and acidic residues" evidence="1">
    <location>
        <begin position="386"/>
        <end position="399"/>
    </location>
</feature>
<dbReference type="AlphaFoldDB" id="A0A9P5Z4S5"/>
<evidence type="ECO:0000313" key="3">
    <source>
        <dbReference type="Proteomes" id="UP000807469"/>
    </source>
</evidence>
<feature type="region of interest" description="Disordered" evidence="1">
    <location>
        <begin position="362"/>
        <end position="421"/>
    </location>
</feature>